<gene>
    <name evidence="1" type="ORF">GCM10017596_03970</name>
</gene>
<keyword evidence="2" id="KW-1185">Reference proteome</keyword>
<dbReference type="AlphaFoldDB" id="A0A9W6M7Q4"/>
<dbReference type="RefSeq" id="WP_204938383.1">
    <property type="nucleotide sequence ID" value="NZ_BAAAUM010000001.1"/>
</dbReference>
<comment type="caution">
    <text evidence="1">The sequence shown here is derived from an EMBL/GenBank/DDBJ whole genome shotgun (WGS) entry which is preliminary data.</text>
</comment>
<proteinExistence type="predicted"/>
<organism evidence="1 2">
    <name type="scientific">Microbacterium keratanolyticum</name>
    <dbReference type="NCBI Taxonomy" id="67574"/>
    <lineage>
        <taxon>Bacteria</taxon>
        <taxon>Bacillati</taxon>
        <taxon>Actinomycetota</taxon>
        <taxon>Actinomycetes</taxon>
        <taxon>Micrococcales</taxon>
        <taxon>Microbacteriaceae</taxon>
        <taxon>Microbacterium</taxon>
    </lineage>
</organism>
<reference evidence="1" key="1">
    <citation type="journal article" date="2014" name="Int. J. Syst. Evol. Microbiol.">
        <title>Complete genome sequence of Corynebacterium casei LMG S-19264T (=DSM 44701T), isolated from a smear-ripened cheese.</title>
        <authorList>
            <consortium name="US DOE Joint Genome Institute (JGI-PGF)"/>
            <person name="Walter F."/>
            <person name="Albersmeier A."/>
            <person name="Kalinowski J."/>
            <person name="Ruckert C."/>
        </authorList>
    </citation>
    <scope>NUCLEOTIDE SEQUENCE</scope>
    <source>
        <strain evidence="1">VKM Ac-1958</strain>
    </source>
</reference>
<accession>A0A9W6M7Q4</accession>
<name>A0A9W6M7Q4_9MICO</name>
<dbReference type="Proteomes" id="UP001142325">
    <property type="component" value="Unassembled WGS sequence"/>
</dbReference>
<reference evidence="1" key="2">
    <citation type="submission" date="2023-01" db="EMBL/GenBank/DDBJ databases">
        <authorList>
            <person name="Sun Q."/>
            <person name="Evtushenko L."/>
        </authorList>
    </citation>
    <scope>NUCLEOTIDE SEQUENCE</scope>
    <source>
        <strain evidence="1">VKM Ac-1958</strain>
    </source>
</reference>
<evidence type="ECO:0000313" key="2">
    <source>
        <dbReference type="Proteomes" id="UP001142325"/>
    </source>
</evidence>
<protein>
    <submittedName>
        <fullName evidence="1">Uncharacterized protein</fullName>
    </submittedName>
</protein>
<sequence>MDAEVLAARAKGGDAIETIGDIAGVLAGASGDTDVDVRVTPADFLAGCTRTAADCIRQTKAFGDPENLIVRSDTILEG</sequence>
<dbReference type="EMBL" id="BSET01000001">
    <property type="protein sequence ID" value="GLK00682.1"/>
    <property type="molecule type" value="Genomic_DNA"/>
</dbReference>
<evidence type="ECO:0000313" key="1">
    <source>
        <dbReference type="EMBL" id="GLK00682.1"/>
    </source>
</evidence>